<reference evidence="2 3" key="1">
    <citation type="journal article" date="2023" name="Plants (Basel)">
        <title>Bridging the Gap: Combining Genomics and Transcriptomics Approaches to Understand Stylosanthes scabra, an Orphan Legume from the Brazilian Caatinga.</title>
        <authorList>
            <person name="Ferreira-Neto J.R.C."/>
            <person name="da Silva M.D."/>
            <person name="Binneck E."/>
            <person name="de Melo N.F."/>
            <person name="da Silva R.H."/>
            <person name="de Melo A.L.T.M."/>
            <person name="Pandolfi V."/>
            <person name="Bustamante F.O."/>
            <person name="Brasileiro-Vidal A.C."/>
            <person name="Benko-Iseppon A.M."/>
        </authorList>
    </citation>
    <scope>NUCLEOTIDE SEQUENCE [LARGE SCALE GENOMIC DNA]</scope>
    <source>
        <tissue evidence="2">Leaves</tissue>
    </source>
</reference>
<dbReference type="Gene3D" id="3.80.10.10">
    <property type="entry name" value="Ribonuclease Inhibitor"/>
    <property type="match status" value="3"/>
</dbReference>
<name>A0ABU6ZVJ4_9FABA</name>
<proteinExistence type="predicted"/>
<dbReference type="EMBL" id="JASCZI010274217">
    <property type="protein sequence ID" value="MED6225791.1"/>
    <property type="molecule type" value="Genomic_DNA"/>
</dbReference>
<protein>
    <recommendedName>
        <fullName evidence="1">F-box domain-containing protein</fullName>
    </recommendedName>
</protein>
<evidence type="ECO:0000259" key="1">
    <source>
        <dbReference type="SMART" id="SM00256"/>
    </source>
</evidence>
<accession>A0ABU6ZVJ4</accession>
<evidence type="ECO:0000313" key="2">
    <source>
        <dbReference type="EMBL" id="MED6225791.1"/>
    </source>
</evidence>
<dbReference type="InterPro" id="IPR001611">
    <property type="entry name" value="Leu-rich_rpt"/>
</dbReference>
<dbReference type="SUPFAM" id="SSF52047">
    <property type="entry name" value="RNI-like"/>
    <property type="match status" value="2"/>
</dbReference>
<dbReference type="SMART" id="SM00367">
    <property type="entry name" value="LRR_CC"/>
    <property type="match status" value="6"/>
</dbReference>
<dbReference type="InterPro" id="IPR001810">
    <property type="entry name" value="F-box_dom"/>
</dbReference>
<dbReference type="Proteomes" id="UP001341840">
    <property type="component" value="Unassembled WGS sequence"/>
</dbReference>
<evidence type="ECO:0000313" key="3">
    <source>
        <dbReference type="Proteomes" id="UP001341840"/>
    </source>
</evidence>
<feature type="domain" description="F-box" evidence="1">
    <location>
        <begin position="17"/>
        <end position="58"/>
    </location>
</feature>
<dbReference type="PANTHER" id="PTHR13318:SF106">
    <property type="entry name" value="F-BOX_LRR-REPEAT PROTEIN 2"/>
    <property type="match status" value="1"/>
</dbReference>
<comment type="caution">
    <text evidence="2">The sequence shown here is derived from an EMBL/GenBank/DDBJ whole genome shotgun (WGS) entry which is preliminary data.</text>
</comment>
<gene>
    <name evidence="2" type="ORF">PIB30_097085</name>
</gene>
<dbReference type="PANTHER" id="PTHR13318">
    <property type="entry name" value="PARTNER OF PAIRED, ISOFORM B-RELATED"/>
    <property type="match status" value="1"/>
</dbReference>
<sequence length="566" mass="64033">MAFHPLSRNSRFLQPHLPDECWESIFKHLTNPHDLESLSLVSRRFHSFINRIHTHLTISEGVLPHLPALLRRFTSLTSIKLTHYFTGDIDALLSQIASFDLPSLHSLDISYQRTFPSHGFRQFSQKFPTLKSLNCSETNPDLLLIVECFPNLEEIDVSLTSVSSDTDLQVMALASGLKKLQKVDISGTYIIRDSSVFAFCQNCVFIEALVVHETNSISNIGIANAIRQRPQLRSLTVGWGKVTLEFIDALVSLKCLTCLDLRCARISDEALCALAEGGLPLRELNLGDSKGYQYSGISCLLRKCNKLQFLDLQATQFLNDQRVIELSLLLGNLKVVKLGWNEILTDLSMFAIMHNCPLITEIRMERTSVGKHKLEEDCLVVNSHLKFLYLSENKWLDDGSVTMLASLCPNLEMIDLTYCRRVSKGAIDVLRMCCKIQHMNLSHSGCDLSQFRVNFEVPTLFVLNLSWTRIGNEELSLISKTCYKLKELDLDYCPKITANGVKQVVKNCEQLRMISLFSCDKVSCDVVAWMVFERPSLRKIIPPRFTSLIVGQRNLLLQHGCSLGSR</sequence>
<keyword evidence="3" id="KW-1185">Reference proteome</keyword>
<dbReference type="SMART" id="SM00256">
    <property type="entry name" value="FBOX"/>
    <property type="match status" value="1"/>
</dbReference>
<dbReference type="Pfam" id="PF12937">
    <property type="entry name" value="F-box-like"/>
    <property type="match status" value="1"/>
</dbReference>
<dbReference type="InterPro" id="IPR032675">
    <property type="entry name" value="LRR_dom_sf"/>
</dbReference>
<organism evidence="2 3">
    <name type="scientific">Stylosanthes scabra</name>
    <dbReference type="NCBI Taxonomy" id="79078"/>
    <lineage>
        <taxon>Eukaryota</taxon>
        <taxon>Viridiplantae</taxon>
        <taxon>Streptophyta</taxon>
        <taxon>Embryophyta</taxon>
        <taxon>Tracheophyta</taxon>
        <taxon>Spermatophyta</taxon>
        <taxon>Magnoliopsida</taxon>
        <taxon>eudicotyledons</taxon>
        <taxon>Gunneridae</taxon>
        <taxon>Pentapetalae</taxon>
        <taxon>rosids</taxon>
        <taxon>fabids</taxon>
        <taxon>Fabales</taxon>
        <taxon>Fabaceae</taxon>
        <taxon>Papilionoideae</taxon>
        <taxon>50 kb inversion clade</taxon>
        <taxon>dalbergioids sensu lato</taxon>
        <taxon>Dalbergieae</taxon>
        <taxon>Pterocarpus clade</taxon>
        <taxon>Stylosanthes</taxon>
    </lineage>
</organism>
<dbReference type="Pfam" id="PF13516">
    <property type="entry name" value="LRR_6"/>
    <property type="match status" value="1"/>
</dbReference>
<dbReference type="InterPro" id="IPR006553">
    <property type="entry name" value="Leu-rich_rpt_Cys-con_subtyp"/>
</dbReference>